<organism evidence="2 3">
    <name type="scientific">Brachionus calyciflorus</name>
    <dbReference type="NCBI Taxonomy" id="104777"/>
    <lineage>
        <taxon>Eukaryota</taxon>
        <taxon>Metazoa</taxon>
        <taxon>Spiralia</taxon>
        <taxon>Gnathifera</taxon>
        <taxon>Rotifera</taxon>
        <taxon>Eurotatoria</taxon>
        <taxon>Monogononta</taxon>
        <taxon>Pseudotrocha</taxon>
        <taxon>Ploima</taxon>
        <taxon>Brachionidae</taxon>
        <taxon>Brachionus</taxon>
    </lineage>
</organism>
<feature type="region of interest" description="Disordered" evidence="1">
    <location>
        <begin position="217"/>
        <end position="236"/>
    </location>
</feature>
<evidence type="ECO:0000256" key="1">
    <source>
        <dbReference type="SAM" id="MobiDB-lite"/>
    </source>
</evidence>
<dbReference type="EMBL" id="CAJNOC010005887">
    <property type="protein sequence ID" value="CAF1064756.1"/>
    <property type="molecule type" value="Genomic_DNA"/>
</dbReference>
<dbReference type="SUPFAM" id="SSF57184">
    <property type="entry name" value="Growth factor receptor domain"/>
    <property type="match status" value="1"/>
</dbReference>
<protein>
    <submittedName>
        <fullName evidence="2">Uncharacterized protein</fullName>
    </submittedName>
</protein>
<feature type="non-terminal residue" evidence="2">
    <location>
        <position position="1"/>
    </location>
</feature>
<keyword evidence="3" id="KW-1185">Reference proteome</keyword>
<comment type="caution">
    <text evidence="2">The sequence shown here is derived from an EMBL/GenBank/DDBJ whole genome shotgun (WGS) entry which is preliminary data.</text>
</comment>
<accession>A0A814LG40</accession>
<dbReference type="Proteomes" id="UP000663879">
    <property type="component" value="Unassembled WGS sequence"/>
</dbReference>
<reference evidence="2" key="1">
    <citation type="submission" date="2021-02" db="EMBL/GenBank/DDBJ databases">
        <authorList>
            <person name="Nowell W R."/>
        </authorList>
    </citation>
    <scope>NUCLEOTIDE SEQUENCE</scope>
    <source>
        <strain evidence="2">Ploen Becks lab</strain>
    </source>
</reference>
<proteinExistence type="predicted"/>
<gene>
    <name evidence="2" type="ORF">OXX778_LOCUS19446</name>
</gene>
<evidence type="ECO:0000313" key="3">
    <source>
        <dbReference type="Proteomes" id="UP000663879"/>
    </source>
</evidence>
<dbReference type="AlphaFoldDB" id="A0A814LG40"/>
<name>A0A814LG40_9BILA</name>
<evidence type="ECO:0000313" key="2">
    <source>
        <dbReference type="EMBL" id="CAF1064756.1"/>
    </source>
</evidence>
<sequence length="236" mass="27522">HKKELGQQCLNDTFCNSFLGLKCIDSICSCDDDHIKEENNCIMKIPSNYTDCKESEKCTETRLICNDNTGCVCPNKTLWFKTKCENIFNLKLIIKSNLYLAFRLLIKFNANNNKIDNPILHNGNVLNGIKVYNFKLPIDIGKVEIKISIFILNDEYHVDFDSSDLDRCFVFRKLDNQISKRSTNKNKPKNFFKPVFKIEQCAPDEFEIQEDQKKSFNFSLEDQTEQDNLKDELDDE</sequence>
<feature type="compositionally biased region" description="Basic and acidic residues" evidence="1">
    <location>
        <begin position="227"/>
        <end position="236"/>
    </location>
</feature>
<dbReference type="InterPro" id="IPR009030">
    <property type="entry name" value="Growth_fac_rcpt_cys_sf"/>
</dbReference>